<keyword evidence="4" id="KW-1185">Reference proteome</keyword>
<evidence type="ECO:0000313" key="4">
    <source>
        <dbReference type="Proteomes" id="UP000077519"/>
    </source>
</evidence>
<accession>A0A177YHL2</accession>
<name>A0A177YHL2_9NOCA</name>
<evidence type="ECO:0000313" key="3">
    <source>
        <dbReference type="EMBL" id="OAK54790.1"/>
    </source>
</evidence>
<feature type="region of interest" description="Disordered" evidence="1">
    <location>
        <begin position="1"/>
        <end position="28"/>
    </location>
</feature>
<dbReference type="AlphaFoldDB" id="A0A177YHL2"/>
<reference evidence="3 4" key="1">
    <citation type="submission" date="2016-03" db="EMBL/GenBank/DDBJ databases">
        <title>Genome sequence of Rhodococcus kyotonensis KB10.</title>
        <authorList>
            <person name="Jeong H."/>
            <person name="Hong C.E."/>
            <person name="Jo S.H."/>
            <person name="Park J.M."/>
        </authorList>
    </citation>
    <scope>NUCLEOTIDE SEQUENCE [LARGE SCALE GENOMIC DNA]</scope>
    <source>
        <strain evidence="3 4">KB10</strain>
    </source>
</reference>
<dbReference type="Pfam" id="PF13185">
    <property type="entry name" value="GAF_2"/>
    <property type="match status" value="1"/>
</dbReference>
<dbReference type="SUPFAM" id="SSF55781">
    <property type="entry name" value="GAF domain-like"/>
    <property type="match status" value="1"/>
</dbReference>
<dbReference type="EMBL" id="LVHI01000012">
    <property type="protein sequence ID" value="OAK54790.1"/>
    <property type="molecule type" value="Genomic_DNA"/>
</dbReference>
<dbReference type="InterPro" id="IPR003018">
    <property type="entry name" value="GAF"/>
</dbReference>
<protein>
    <recommendedName>
        <fullName evidence="2">GAF domain-containing protein</fullName>
    </recommendedName>
</protein>
<dbReference type="Proteomes" id="UP000077519">
    <property type="component" value="Unassembled WGS sequence"/>
</dbReference>
<dbReference type="SMART" id="SM00065">
    <property type="entry name" value="GAF"/>
    <property type="match status" value="1"/>
</dbReference>
<proteinExistence type="predicted"/>
<dbReference type="InterPro" id="IPR029016">
    <property type="entry name" value="GAF-like_dom_sf"/>
</dbReference>
<organism evidence="3 4">
    <name type="scientific">Rhodococcoides kyotonense</name>
    <dbReference type="NCBI Taxonomy" id="398843"/>
    <lineage>
        <taxon>Bacteria</taxon>
        <taxon>Bacillati</taxon>
        <taxon>Actinomycetota</taxon>
        <taxon>Actinomycetes</taxon>
        <taxon>Mycobacteriales</taxon>
        <taxon>Nocardiaceae</taxon>
        <taxon>Rhodococcoides</taxon>
    </lineage>
</organism>
<comment type="caution">
    <text evidence="3">The sequence shown here is derived from an EMBL/GenBank/DDBJ whole genome shotgun (WGS) entry which is preliminary data.</text>
</comment>
<feature type="domain" description="GAF" evidence="2">
    <location>
        <begin position="27"/>
        <end position="177"/>
    </location>
</feature>
<evidence type="ECO:0000256" key="1">
    <source>
        <dbReference type="SAM" id="MobiDB-lite"/>
    </source>
</evidence>
<evidence type="ECO:0000259" key="2">
    <source>
        <dbReference type="SMART" id="SM00065"/>
    </source>
</evidence>
<dbReference type="RefSeq" id="WP_157105293.1">
    <property type="nucleotide sequence ID" value="NZ_LVHI01000012.1"/>
</dbReference>
<sequence length="256" mass="27180">MTSSASGHEDDGPELTGRSVPAGDSSPSRLLLSQACDAVTSRTNADGGAVTLMAPSGARELVYASNAVAHYLDDIQFTAGLGPCLDAFSSGQPVLCPDLRRKEYEHRWLAFANDATAAGAAAVFTFPLRVASTVFGVLELYRTRAGDPTPDEYAAMERGADIVGQVVLTYFGAGEKSDGNGAEELSQDGHRRGIWDSEFSRPQINYAAGMVSVQLNVTFADALSAMRARAYLEQCSLTEIADDVVAHRTTFTQGET</sequence>
<gene>
    <name evidence="3" type="ORF">A3K89_05575</name>
</gene>
<dbReference type="Gene3D" id="3.30.450.40">
    <property type="match status" value="1"/>
</dbReference>